<dbReference type="AlphaFoldDB" id="A0A849BVT3"/>
<accession>A0A849BVT3</accession>
<keyword evidence="2" id="KW-1185">Reference proteome</keyword>
<comment type="caution">
    <text evidence="1">The sequence shown here is derived from an EMBL/GenBank/DDBJ whole genome shotgun (WGS) entry which is preliminary data.</text>
</comment>
<gene>
    <name evidence="1" type="ORF">HLB23_04125</name>
</gene>
<evidence type="ECO:0000313" key="1">
    <source>
        <dbReference type="EMBL" id="NNH69066.1"/>
    </source>
</evidence>
<dbReference type="EMBL" id="JABELX010000001">
    <property type="protein sequence ID" value="NNH69066.1"/>
    <property type="molecule type" value="Genomic_DNA"/>
</dbReference>
<sequence length="217" mass="21618">MGVSLARTQAAQLQSTAAAGSRAFRTAAAVVVVGGVVAALTGCSSTTTSATQQAAAPTKTYSALPEPCAVISPQVIDTYAAGATCDGASGSTASQDGSERVIEPSWIVSGAFKDPTSIRVNVTLSSAAPTIFADEKQAVLESFPTFNTVQTSSAISIGDQAYILSGPSSINTAGAAAHIVAQSGNAVVVVKFSGFTDVQTSATAAEAVANDILANLR</sequence>
<organism evidence="1 2">
    <name type="scientific">Nocardia uniformis</name>
    <dbReference type="NCBI Taxonomy" id="53432"/>
    <lineage>
        <taxon>Bacteria</taxon>
        <taxon>Bacillati</taxon>
        <taxon>Actinomycetota</taxon>
        <taxon>Actinomycetes</taxon>
        <taxon>Mycobacteriales</taxon>
        <taxon>Nocardiaceae</taxon>
        <taxon>Nocardia</taxon>
    </lineage>
</organism>
<name>A0A849BVT3_9NOCA</name>
<dbReference type="RefSeq" id="WP_157553629.1">
    <property type="nucleotide sequence ID" value="NZ_JABELX010000001.1"/>
</dbReference>
<dbReference type="Proteomes" id="UP000586827">
    <property type="component" value="Unassembled WGS sequence"/>
</dbReference>
<evidence type="ECO:0008006" key="3">
    <source>
        <dbReference type="Google" id="ProtNLM"/>
    </source>
</evidence>
<proteinExistence type="predicted"/>
<protein>
    <recommendedName>
        <fullName evidence="3">DUF3558 domain-containing protein</fullName>
    </recommendedName>
</protein>
<reference evidence="1 2" key="1">
    <citation type="submission" date="2020-05" db="EMBL/GenBank/DDBJ databases">
        <title>MicrobeNet Type strains.</title>
        <authorList>
            <person name="Nicholson A.C."/>
        </authorList>
    </citation>
    <scope>NUCLEOTIDE SEQUENCE [LARGE SCALE GENOMIC DNA]</scope>
    <source>
        <strain evidence="1 2">JCM 3224</strain>
    </source>
</reference>
<evidence type="ECO:0000313" key="2">
    <source>
        <dbReference type="Proteomes" id="UP000586827"/>
    </source>
</evidence>